<dbReference type="OrthoDB" id="268339at2"/>
<dbReference type="InterPro" id="IPR036271">
    <property type="entry name" value="Tet_transcr_reg_TetR-rel_C_sf"/>
</dbReference>
<comment type="caution">
    <text evidence="1">The sequence shown here is derived from an EMBL/GenBank/DDBJ whole genome shotgun (WGS) entry which is preliminary data.</text>
</comment>
<dbReference type="SUPFAM" id="SSF48498">
    <property type="entry name" value="Tetracyclin repressor-like, C-terminal domain"/>
    <property type="match status" value="1"/>
</dbReference>
<dbReference type="STRING" id="742743.HMPREF9453_02048"/>
<organism evidence="1 2">
    <name type="scientific">Dialister succinatiphilus YIT 11850</name>
    <dbReference type="NCBI Taxonomy" id="742743"/>
    <lineage>
        <taxon>Bacteria</taxon>
        <taxon>Bacillati</taxon>
        <taxon>Bacillota</taxon>
        <taxon>Negativicutes</taxon>
        <taxon>Veillonellales</taxon>
        <taxon>Veillonellaceae</taxon>
        <taxon>Dialister</taxon>
    </lineage>
</organism>
<keyword evidence="2" id="KW-1185">Reference proteome</keyword>
<gene>
    <name evidence="1" type="ORF">HMPREF9453_02048</name>
</gene>
<evidence type="ECO:0000313" key="2">
    <source>
        <dbReference type="Proteomes" id="UP000003277"/>
    </source>
</evidence>
<name>H1D360_9FIRM</name>
<dbReference type="eggNOG" id="COG1309">
    <property type="taxonomic scope" value="Bacteria"/>
</dbReference>
<proteinExistence type="predicted"/>
<protein>
    <recommendedName>
        <fullName evidence="3">HTH tetR-type domain-containing protein</fullName>
    </recommendedName>
</protein>
<dbReference type="HOGENOM" id="CLU_069356_38_3_9"/>
<dbReference type="RefSeq" id="WP_008860539.1">
    <property type="nucleotide sequence ID" value="NZ_JH591190.1"/>
</dbReference>
<dbReference type="Gene3D" id="1.10.357.10">
    <property type="entry name" value="Tetracycline Repressor, domain 2"/>
    <property type="match status" value="1"/>
</dbReference>
<dbReference type="SUPFAM" id="SSF46689">
    <property type="entry name" value="Homeodomain-like"/>
    <property type="match status" value="1"/>
</dbReference>
<sequence>MHLESREEELKKLALAFCTNPRRTAGELAAAAGISKATFYRVYGSRENLSRLLSEKAREKVSFLMELVNEEKGDTKSYLRKIIHCCCDNKEFLMLLCYGYATGSIDSWCQDTYTRQMTDFFLRGQKSGAFRVDIPASVMTELFAGAMWSLFEGECHGRVASASLPDYWEAFFLKGIENQSEREEEH</sequence>
<evidence type="ECO:0000313" key="1">
    <source>
        <dbReference type="EMBL" id="EHO62033.1"/>
    </source>
</evidence>
<dbReference type="PATRIC" id="fig|742743.3.peg.2069"/>
<reference evidence="1 2" key="1">
    <citation type="submission" date="2011-11" db="EMBL/GenBank/DDBJ databases">
        <title>The Genome Sequence of Dialister succinatiphilus YIT 11850.</title>
        <authorList>
            <consortium name="The Broad Institute Genome Sequencing Platform"/>
            <person name="Earl A."/>
            <person name="Ward D."/>
            <person name="Feldgarden M."/>
            <person name="Gevers D."/>
            <person name="Morotomi M."/>
            <person name="Young S.K."/>
            <person name="Zeng Q."/>
            <person name="Gargeya S."/>
            <person name="Fitzgerald M."/>
            <person name="Haas B."/>
            <person name="Abouelleil A."/>
            <person name="Alvarado L."/>
            <person name="Arachchi H.M."/>
            <person name="Berlin A."/>
            <person name="Brown A."/>
            <person name="Chapman S.B."/>
            <person name="Dunbar C."/>
            <person name="Gearin G."/>
            <person name="Goldberg J."/>
            <person name="Griggs A."/>
            <person name="Gujja S."/>
            <person name="Heiman D."/>
            <person name="Howarth C."/>
            <person name="Lui A."/>
            <person name="MacDonald P.J.P."/>
            <person name="Montmayeur A."/>
            <person name="Murphy C."/>
            <person name="Neiman D."/>
            <person name="Pearson M."/>
            <person name="Priest M."/>
            <person name="Roberts A."/>
            <person name="Saif S."/>
            <person name="Shea T."/>
            <person name="Sisk P."/>
            <person name="Stolte C."/>
            <person name="Sykes S."/>
            <person name="Wortman J."/>
            <person name="Nusbaum C."/>
            <person name="Birren B."/>
        </authorList>
    </citation>
    <scope>NUCLEOTIDE SEQUENCE [LARGE SCALE GENOMIC DNA]</scope>
    <source>
        <strain evidence="1 2">YIT 11850</strain>
    </source>
</reference>
<dbReference type="Proteomes" id="UP000003277">
    <property type="component" value="Unassembled WGS sequence"/>
</dbReference>
<dbReference type="InterPro" id="IPR009057">
    <property type="entry name" value="Homeodomain-like_sf"/>
</dbReference>
<accession>H1D360</accession>
<dbReference type="AlphaFoldDB" id="H1D360"/>
<evidence type="ECO:0008006" key="3">
    <source>
        <dbReference type="Google" id="ProtNLM"/>
    </source>
</evidence>
<dbReference type="EMBL" id="ADLT01000076">
    <property type="protein sequence ID" value="EHO62033.1"/>
    <property type="molecule type" value="Genomic_DNA"/>
</dbReference>